<name>A0A8J7U454_9BACT</name>
<evidence type="ECO:0000313" key="2">
    <source>
        <dbReference type="Proteomes" id="UP000664417"/>
    </source>
</evidence>
<protein>
    <submittedName>
        <fullName evidence="1">Uncharacterized protein</fullName>
    </submittedName>
</protein>
<keyword evidence="2" id="KW-1185">Reference proteome</keyword>
<organism evidence="1 2">
    <name type="scientific">Acanthopleuribacter pedis</name>
    <dbReference type="NCBI Taxonomy" id="442870"/>
    <lineage>
        <taxon>Bacteria</taxon>
        <taxon>Pseudomonadati</taxon>
        <taxon>Acidobacteriota</taxon>
        <taxon>Holophagae</taxon>
        <taxon>Acanthopleuribacterales</taxon>
        <taxon>Acanthopleuribacteraceae</taxon>
        <taxon>Acanthopleuribacter</taxon>
    </lineage>
</organism>
<dbReference type="AlphaFoldDB" id="A0A8J7U454"/>
<evidence type="ECO:0000313" key="1">
    <source>
        <dbReference type="EMBL" id="MBO1317961.1"/>
    </source>
</evidence>
<proteinExistence type="predicted"/>
<gene>
    <name evidence="1" type="ORF">J3U88_05765</name>
</gene>
<sequence length="89" mass="10285">MKYSELIEQLNEDEIYTPATIADYAETIGYISGQDPEEVRLVRQRIRIAMGRFSNNHNFPDEGDGFVTLRGQPPTPGWFGWRWISAIHD</sequence>
<dbReference type="RefSeq" id="WP_207857486.1">
    <property type="nucleotide sequence ID" value="NZ_JAFREP010000004.1"/>
</dbReference>
<comment type="caution">
    <text evidence="1">The sequence shown here is derived from an EMBL/GenBank/DDBJ whole genome shotgun (WGS) entry which is preliminary data.</text>
</comment>
<accession>A0A8J7U454</accession>
<dbReference type="Proteomes" id="UP000664417">
    <property type="component" value="Unassembled WGS sequence"/>
</dbReference>
<reference evidence="1" key="1">
    <citation type="submission" date="2021-03" db="EMBL/GenBank/DDBJ databases">
        <authorList>
            <person name="Wang G."/>
        </authorList>
    </citation>
    <scope>NUCLEOTIDE SEQUENCE</scope>
    <source>
        <strain evidence="1">KCTC 12899</strain>
    </source>
</reference>
<dbReference type="EMBL" id="JAFREP010000004">
    <property type="protein sequence ID" value="MBO1317961.1"/>
    <property type="molecule type" value="Genomic_DNA"/>
</dbReference>